<dbReference type="SUPFAM" id="SSF101148">
    <property type="entry name" value="Plant invertase/pectin methylesterase inhibitor"/>
    <property type="match status" value="1"/>
</dbReference>
<evidence type="ECO:0000256" key="1">
    <source>
        <dbReference type="ARBA" id="ARBA00022729"/>
    </source>
</evidence>
<name>A0A445AW99_ARAHY</name>
<evidence type="ECO:0000256" key="4">
    <source>
        <dbReference type="SAM" id="SignalP"/>
    </source>
</evidence>
<evidence type="ECO:0000259" key="5">
    <source>
        <dbReference type="SMART" id="SM00856"/>
    </source>
</evidence>
<sequence length="206" mass="22406">MKHFSLNTLLCTIVVASISIAPCECDDKLITDTCSKTPNPPLCVSYIKTDYKSKDVKDVPGLGIIVAQIFELKAKVPKDILFLMLSVGKNPDIQVQMKACFGSYSFLIYTAMPATINAFQVGKPRLAEGYANTAAIGVSDCEKSFNGKSPIHADNIITHDIALILLAKESLGSKHYYTQGEPTDGSSKAILEEEVTDVHAVHFINH</sequence>
<dbReference type="NCBIfam" id="TIGR01614">
    <property type="entry name" value="PME_inhib"/>
    <property type="match status" value="1"/>
</dbReference>
<keyword evidence="2" id="KW-1015">Disulfide bond</keyword>
<dbReference type="InterPro" id="IPR035513">
    <property type="entry name" value="Invertase/methylesterase_inhib"/>
</dbReference>
<evidence type="ECO:0000313" key="7">
    <source>
        <dbReference type="Proteomes" id="UP000289738"/>
    </source>
</evidence>
<dbReference type="InterPro" id="IPR006501">
    <property type="entry name" value="Pectinesterase_inhib_dom"/>
</dbReference>
<dbReference type="InterPro" id="IPR052421">
    <property type="entry name" value="PCW_Enzyme_Inhibitor"/>
</dbReference>
<dbReference type="SMART" id="SM00856">
    <property type="entry name" value="PMEI"/>
    <property type="match status" value="1"/>
</dbReference>
<dbReference type="GO" id="GO:0004857">
    <property type="term" value="F:enzyme inhibitor activity"/>
    <property type="evidence" value="ECO:0007669"/>
    <property type="project" value="InterPro"/>
</dbReference>
<comment type="caution">
    <text evidence="6">The sequence shown here is derived from an EMBL/GenBank/DDBJ whole genome shotgun (WGS) entry which is preliminary data.</text>
</comment>
<dbReference type="EMBL" id="SDMP01000011">
    <property type="protein sequence ID" value="RYR30709.1"/>
    <property type="molecule type" value="Genomic_DNA"/>
</dbReference>
<evidence type="ECO:0000256" key="3">
    <source>
        <dbReference type="ARBA" id="ARBA00038471"/>
    </source>
</evidence>
<protein>
    <recommendedName>
        <fullName evidence="5">Pectinesterase inhibitor domain-containing protein</fullName>
    </recommendedName>
</protein>
<reference evidence="6 7" key="1">
    <citation type="submission" date="2019-01" db="EMBL/GenBank/DDBJ databases">
        <title>Sequencing of cultivated peanut Arachis hypogaea provides insights into genome evolution and oil improvement.</title>
        <authorList>
            <person name="Chen X."/>
        </authorList>
    </citation>
    <scope>NUCLEOTIDE SEQUENCE [LARGE SCALE GENOMIC DNA]</scope>
    <source>
        <strain evidence="7">cv. Fuhuasheng</strain>
        <tissue evidence="6">Leaves</tissue>
    </source>
</reference>
<feature type="signal peptide" evidence="4">
    <location>
        <begin position="1"/>
        <end position="25"/>
    </location>
</feature>
<organism evidence="6 7">
    <name type="scientific">Arachis hypogaea</name>
    <name type="common">Peanut</name>
    <dbReference type="NCBI Taxonomy" id="3818"/>
    <lineage>
        <taxon>Eukaryota</taxon>
        <taxon>Viridiplantae</taxon>
        <taxon>Streptophyta</taxon>
        <taxon>Embryophyta</taxon>
        <taxon>Tracheophyta</taxon>
        <taxon>Spermatophyta</taxon>
        <taxon>Magnoliopsida</taxon>
        <taxon>eudicotyledons</taxon>
        <taxon>Gunneridae</taxon>
        <taxon>Pentapetalae</taxon>
        <taxon>rosids</taxon>
        <taxon>fabids</taxon>
        <taxon>Fabales</taxon>
        <taxon>Fabaceae</taxon>
        <taxon>Papilionoideae</taxon>
        <taxon>50 kb inversion clade</taxon>
        <taxon>dalbergioids sensu lato</taxon>
        <taxon>Dalbergieae</taxon>
        <taxon>Pterocarpus clade</taxon>
        <taxon>Arachis</taxon>
    </lineage>
</organism>
<dbReference type="AlphaFoldDB" id="A0A445AW99"/>
<evidence type="ECO:0000256" key="2">
    <source>
        <dbReference type="ARBA" id="ARBA00023157"/>
    </source>
</evidence>
<dbReference type="PANTHER" id="PTHR36710">
    <property type="entry name" value="PECTINESTERASE INHIBITOR-LIKE"/>
    <property type="match status" value="1"/>
</dbReference>
<comment type="similarity">
    <text evidence="3">Belongs to the PMEI family.</text>
</comment>
<keyword evidence="1 4" id="KW-0732">Signal</keyword>
<dbReference type="Gene3D" id="1.20.140.40">
    <property type="entry name" value="Invertase/pectin methylesterase inhibitor family protein"/>
    <property type="match status" value="1"/>
</dbReference>
<proteinExistence type="inferred from homology"/>
<gene>
    <name evidence="6" type="ORF">Ahy_B01g055466</name>
</gene>
<accession>A0A445AW99</accession>
<feature type="chain" id="PRO_5019375725" description="Pectinesterase inhibitor domain-containing protein" evidence="4">
    <location>
        <begin position="26"/>
        <end position="206"/>
    </location>
</feature>
<dbReference type="PANTHER" id="PTHR36710:SF13">
    <property type="entry name" value="PUTATIVE-RELATED"/>
    <property type="match status" value="1"/>
</dbReference>
<dbReference type="Proteomes" id="UP000289738">
    <property type="component" value="Chromosome B01"/>
</dbReference>
<evidence type="ECO:0000313" key="6">
    <source>
        <dbReference type="EMBL" id="RYR30709.1"/>
    </source>
</evidence>
<keyword evidence="7" id="KW-1185">Reference proteome</keyword>
<feature type="domain" description="Pectinesterase inhibitor" evidence="5">
    <location>
        <begin position="25"/>
        <end position="168"/>
    </location>
</feature>